<dbReference type="Pfam" id="PF04230">
    <property type="entry name" value="PS_pyruv_trans"/>
    <property type="match status" value="1"/>
</dbReference>
<proteinExistence type="predicted"/>
<dbReference type="OrthoDB" id="7595059at2"/>
<evidence type="ECO:0000313" key="3">
    <source>
        <dbReference type="Proteomes" id="UP000182264"/>
    </source>
</evidence>
<reference evidence="2 3" key="1">
    <citation type="journal article" date="2017" name="Genome Announc.">
        <title>Complete Genome Sequences of Two Acetylene-Fermenting Pelobacter acetylenicus Strains.</title>
        <authorList>
            <person name="Sutton J.M."/>
            <person name="Baesman S.M."/>
            <person name="Fierst J.L."/>
            <person name="Poret-Peterson A.T."/>
            <person name="Oremland R.S."/>
            <person name="Dunlap D.S."/>
            <person name="Akob D.M."/>
        </authorList>
    </citation>
    <scope>NUCLEOTIDE SEQUENCE [LARGE SCALE GENOMIC DNA]</scope>
    <source>
        <strain evidence="2 3">DSM 3247</strain>
    </source>
</reference>
<keyword evidence="3" id="KW-1185">Reference proteome</keyword>
<accession>A0A1L3GHT6</accession>
<dbReference type="InterPro" id="IPR007345">
    <property type="entry name" value="Polysacch_pyruvyl_Trfase"/>
</dbReference>
<dbReference type="Proteomes" id="UP000182264">
    <property type="component" value="Chromosome"/>
</dbReference>
<evidence type="ECO:0000313" key="2">
    <source>
        <dbReference type="EMBL" id="APG25502.1"/>
    </source>
</evidence>
<dbReference type="EMBL" id="CP015518">
    <property type="protein sequence ID" value="APG25502.1"/>
    <property type="molecule type" value="Genomic_DNA"/>
</dbReference>
<dbReference type="STRING" id="29542.A6070_05085"/>
<feature type="domain" description="Polysaccharide pyruvyl transferase" evidence="1">
    <location>
        <begin position="73"/>
        <end position="329"/>
    </location>
</feature>
<protein>
    <recommendedName>
        <fullName evidence="1">Polysaccharide pyruvyl transferase domain-containing protein</fullName>
    </recommendedName>
</protein>
<evidence type="ECO:0000259" key="1">
    <source>
        <dbReference type="Pfam" id="PF04230"/>
    </source>
</evidence>
<name>A0A1L3GHT6_SYNAC</name>
<sequence>MPKISVICAPAPRPNPGMASVDFAFHALSRRHGFADRVAYYQLYTADELHARADRALQAEIHARQSLPFAYRGLRQHLQEIFHSDKIVFWGDFLHSADYHQSAARRLVKIGVTTNAGAALDWVRDHYFLRHAPAEIWPKVMAFGGNLLFNRPEHYLDAGYGAEVRRFFRQAAAVRMRDVYSAAKISELRDDYSTNYLGCDCSLLLLPEDLEALPCSDWHADIASGAGRAGIFFGRNKCRPALMARFARELCYRLGVRGQWLPWGLTKGFGRMREKIRFWFPGMEVLSHTAPPTPGDLYRMLGRYQLVISDTYHVCVNAWRLGVPAVCIGQALVADADNINSGSRFAWRDKRQVFYGMNDALEYYVYAEELEDRRLRRQRLEQLTSLLQNAQYRQSVHQRILSGARAMEKAVVGALLPATR</sequence>
<dbReference type="AlphaFoldDB" id="A0A1L3GHT6"/>
<organism evidence="2 3">
    <name type="scientific">Syntrophotalea acetylenica</name>
    <name type="common">Pelobacter acetylenicus</name>
    <dbReference type="NCBI Taxonomy" id="29542"/>
    <lineage>
        <taxon>Bacteria</taxon>
        <taxon>Pseudomonadati</taxon>
        <taxon>Thermodesulfobacteriota</taxon>
        <taxon>Desulfuromonadia</taxon>
        <taxon>Desulfuromonadales</taxon>
        <taxon>Syntrophotaleaceae</taxon>
        <taxon>Syntrophotalea</taxon>
    </lineage>
</organism>
<gene>
    <name evidence="2" type="ORF">A7E75_11075</name>
</gene>
<dbReference type="KEGG" id="pace:A6070_05085"/>
<dbReference type="RefSeq" id="WP_072287343.1">
    <property type="nucleotide sequence ID" value="NZ_CP015455.1"/>
</dbReference>